<evidence type="ECO:0000313" key="6">
    <source>
        <dbReference type="EMBL" id="KAK7503497.1"/>
    </source>
</evidence>
<dbReference type="InterPro" id="IPR001496">
    <property type="entry name" value="SOCS_box"/>
</dbReference>
<dbReference type="InterPro" id="IPR002110">
    <property type="entry name" value="Ankyrin_rpt"/>
</dbReference>
<protein>
    <recommendedName>
        <fullName evidence="5">SOCS box domain-containing protein</fullName>
    </recommendedName>
</protein>
<dbReference type="Proteomes" id="UP001519460">
    <property type="component" value="Unassembled WGS sequence"/>
</dbReference>
<dbReference type="SMART" id="SM00248">
    <property type="entry name" value="ANK"/>
    <property type="match status" value="9"/>
</dbReference>
<feature type="repeat" description="ANK" evidence="3">
    <location>
        <begin position="86"/>
        <end position="118"/>
    </location>
</feature>
<feature type="region of interest" description="Disordered" evidence="4">
    <location>
        <begin position="492"/>
        <end position="557"/>
    </location>
</feature>
<evidence type="ECO:0000256" key="2">
    <source>
        <dbReference type="ARBA" id="ARBA00023043"/>
    </source>
</evidence>
<dbReference type="PRINTS" id="PR01415">
    <property type="entry name" value="ANKYRIN"/>
</dbReference>
<dbReference type="AlphaFoldDB" id="A0ABD0LVU1"/>
<name>A0ABD0LVU1_9CAEN</name>
<evidence type="ECO:0000256" key="3">
    <source>
        <dbReference type="PROSITE-ProRule" id="PRU00023"/>
    </source>
</evidence>
<proteinExistence type="predicted"/>
<feature type="repeat" description="ANK" evidence="3">
    <location>
        <begin position="51"/>
        <end position="84"/>
    </location>
</feature>
<feature type="domain" description="SOCS box" evidence="5">
    <location>
        <begin position="410"/>
        <end position="456"/>
    </location>
</feature>
<keyword evidence="7" id="KW-1185">Reference proteome</keyword>
<dbReference type="Gene3D" id="1.25.40.20">
    <property type="entry name" value="Ankyrin repeat-containing domain"/>
    <property type="match status" value="2"/>
</dbReference>
<dbReference type="PANTHER" id="PTHR24198">
    <property type="entry name" value="ANKYRIN REPEAT AND PROTEIN KINASE DOMAIN-CONTAINING PROTEIN"/>
    <property type="match status" value="1"/>
</dbReference>
<dbReference type="SMART" id="SM00969">
    <property type="entry name" value="SOCS_box"/>
    <property type="match status" value="1"/>
</dbReference>
<accession>A0ABD0LVU1</accession>
<sequence>MCSHLLQCGADPLATDSQGNQVLLLAAASGDKKTVEVILGGGGRATDSNGQGVLALHVACKQGSQQVTELLLAQPGVDVNAGSNAEDELPLFCAVYFGHVTLAQLLIEKGADVRKTSKCGMTALHMACRKNKPDMIDLLVKHGADVNALARCTLYANKKLRFPLKDHSIHKGPPLLFAVEHDKDGRMVQALIHHGADPEVAMRKHPCTPLMWAAHRLKTGIVRMLLDAGGSPNRPDLKAATPIIHALQGFIPGGRDAKEARILEVVKLLVERGASVEGGDPKFGKTCLHFCLTSELPQLFKYLLEQGADPWVEDMKGATAMKFIYDGDGGNFRPWYLLCVQGGAICTETMDRYFGYYMSPLEYAFLEEDLNLIKMLAAAGCVKKKYFKDIGYARRDCLPEIVQYADRVAATVPKLKDLCRQCISSAIGIRAGRHAGILDLPIEEELKSFLLFEDLEKLVSAPARLRDDFFGLLTHDRPFHIRPNEDMDKNLFPFASDYDSESDDPRRRPMPISQQPQEQESNEEGDSEWDTVDEDSDSGEPRFRAFPAAQVEQCIIS</sequence>
<gene>
    <name evidence="6" type="ORF">BaRGS_00005418</name>
</gene>
<dbReference type="InterPro" id="IPR036770">
    <property type="entry name" value="Ankyrin_rpt-contain_sf"/>
</dbReference>
<feature type="repeat" description="ANK" evidence="3">
    <location>
        <begin position="283"/>
        <end position="315"/>
    </location>
</feature>
<dbReference type="PANTHER" id="PTHR24198:SF165">
    <property type="entry name" value="ANKYRIN REPEAT-CONTAINING PROTEIN-RELATED"/>
    <property type="match status" value="1"/>
</dbReference>
<evidence type="ECO:0000259" key="5">
    <source>
        <dbReference type="PROSITE" id="PS50225"/>
    </source>
</evidence>
<keyword evidence="1" id="KW-0677">Repeat</keyword>
<reference evidence="6 7" key="1">
    <citation type="journal article" date="2023" name="Sci. Data">
        <title>Genome assembly of the Korean intertidal mud-creeper Batillaria attramentaria.</title>
        <authorList>
            <person name="Patra A.K."/>
            <person name="Ho P.T."/>
            <person name="Jun S."/>
            <person name="Lee S.J."/>
            <person name="Kim Y."/>
            <person name="Won Y.J."/>
        </authorList>
    </citation>
    <scope>NUCLEOTIDE SEQUENCE [LARGE SCALE GENOMIC DNA]</scope>
    <source>
        <strain evidence="6">Wonlab-2016</strain>
    </source>
</reference>
<organism evidence="6 7">
    <name type="scientific">Batillaria attramentaria</name>
    <dbReference type="NCBI Taxonomy" id="370345"/>
    <lineage>
        <taxon>Eukaryota</taxon>
        <taxon>Metazoa</taxon>
        <taxon>Spiralia</taxon>
        <taxon>Lophotrochozoa</taxon>
        <taxon>Mollusca</taxon>
        <taxon>Gastropoda</taxon>
        <taxon>Caenogastropoda</taxon>
        <taxon>Sorbeoconcha</taxon>
        <taxon>Cerithioidea</taxon>
        <taxon>Batillariidae</taxon>
        <taxon>Batillaria</taxon>
    </lineage>
</organism>
<evidence type="ECO:0000256" key="1">
    <source>
        <dbReference type="ARBA" id="ARBA00022737"/>
    </source>
</evidence>
<dbReference type="SUPFAM" id="SSF48403">
    <property type="entry name" value="Ankyrin repeat"/>
    <property type="match status" value="1"/>
</dbReference>
<keyword evidence="2 3" id="KW-0040">ANK repeat</keyword>
<dbReference type="PROSITE" id="PS50225">
    <property type="entry name" value="SOCS"/>
    <property type="match status" value="1"/>
</dbReference>
<dbReference type="PROSITE" id="PS50088">
    <property type="entry name" value="ANK_REPEAT"/>
    <property type="match status" value="4"/>
</dbReference>
<evidence type="ECO:0000313" key="7">
    <source>
        <dbReference type="Proteomes" id="UP001519460"/>
    </source>
</evidence>
<dbReference type="EMBL" id="JACVVK020000020">
    <property type="protein sequence ID" value="KAK7503497.1"/>
    <property type="molecule type" value="Genomic_DNA"/>
</dbReference>
<dbReference type="PROSITE" id="PS50297">
    <property type="entry name" value="ANK_REP_REGION"/>
    <property type="match status" value="2"/>
</dbReference>
<dbReference type="Pfam" id="PF00023">
    <property type="entry name" value="Ank"/>
    <property type="match status" value="1"/>
</dbReference>
<feature type="repeat" description="ANK" evidence="3">
    <location>
        <begin position="119"/>
        <end position="151"/>
    </location>
</feature>
<feature type="compositionally biased region" description="Acidic residues" evidence="4">
    <location>
        <begin position="520"/>
        <end position="538"/>
    </location>
</feature>
<dbReference type="Pfam" id="PF12796">
    <property type="entry name" value="Ank_2"/>
    <property type="match status" value="2"/>
</dbReference>
<evidence type="ECO:0000256" key="4">
    <source>
        <dbReference type="SAM" id="MobiDB-lite"/>
    </source>
</evidence>
<comment type="caution">
    <text evidence="6">The sequence shown here is derived from an EMBL/GenBank/DDBJ whole genome shotgun (WGS) entry which is preliminary data.</text>
</comment>